<reference evidence="5" key="1">
    <citation type="journal article" date="2019" name="Int. J. Syst. Evol. Microbiol.">
        <title>The Global Catalogue of Microorganisms (GCM) 10K type strain sequencing project: providing services to taxonomists for standard genome sequencing and annotation.</title>
        <authorList>
            <consortium name="The Broad Institute Genomics Platform"/>
            <consortium name="The Broad Institute Genome Sequencing Center for Infectious Disease"/>
            <person name="Wu L."/>
            <person name="Ma J."/>
        </authorList>
    </citation>
    <scope>NUCLEOTIDE SEQUENCE [LARGE SCALE GENOMIC DNA]</scope>
    <source>
        <strain evidence="5">KCTC 23707</strain>
    </source>
</reference>
<name>A0ABW5DLB8_9HYPH</name>
<evidence type="ECO:0000256" key="2">
    <source>
        <dbReference type="SAM" id="MobiDB-lite"/>
    </source>
</evidence>
<dbReference type="PANTHER" id="PTHR11102:SF160">
    <property type="entry name" value="ERAD-ASSOCIATED E3 UBIQUITIN-PROTEIN LIGASE COMPONENT HRD3"/>
    <property type="match status" value="1"/>
</dbReference>
<dbReference type="InterPro" id="IPR006597">
    <property type="entry name" value="Sel1-like"/>
</dbReference>
<feature type="domain" description="Peptidoglycan binding-like" evidence="3">
    <location>
        <begin position="1083"/>
        <end position="1137"/>
    </location>
</feature>
<feature type="compositionally biased region" description="Low complexity" evidence="2">
    <location>
        <begin position="807"/>
        <end position="825"/>
    </location>
</feature>
<dbReference type="Gene3D" id="1.25.40.10">
    <property type="entry name" value="Tetratricopeptide repeat domain"/>
    <property type="match status" value="1"/>
</dbReference>
<dbReference type="SMART" id="SM00671">
    <property type="entry name" value="SEL1"/>
    <property type="match status" value="4"/>
</dbReference>
<dbReference type="InterPro" id="IPR050767">
    <property type="entry name" value="Sel1_AlgK"/>
</dbReference>
<dbReference type="Gene3D" id="1.10.101.10">
    <property type="entry name" value="PGBD-like superfamily/PGBD"/>
    <property type="match status" value="1"/>
</dbReference>
<comment type="caution">
    <text evidence="4">The sequence shown here is derived from an EMBL/GenBank/DDBJ whole genome shotgun (WGS) entry which is preliminary data.</text>
</comment>
<sequence>MNSRLSYVDRLNDEGQRKPSSALDNILQTLARLEKQLGRAFDARNSEDDITNRIKRIADEAATENNSPVRVAADPAREGRLSSFGSLLNDRDTFRRHDDQLASINSLAVELNNLRSDLQASINRGMREEFSTLREEINSVLGSVSRSHDAHGLEAGLAQIASSIAELSRRDDRDTQLLHLELGRLKAAIDDLLHLEQNRTDATLGQSLDALQERLDQIADNIGRLPDGHVIQVFDDHMRQLTLALEKLASHAHSDQRHLLEVIDERLDEISRAIAASAAVAHTSGIDPESLERIEARISSLAHQIEELNEDRPSVTVLEHLADLSDRVDEIARRIEIPEQSLERLTHCVALISERLEGVRMPPETEQMLMAIQAQLSQLSTAVSRHQADLLNHGAPLFHAVEEKLQRVVERLESIGTPAGADSLLAALDERFSDLARRMDDIRAAEDERSMQMLEQRLETMAKQLHSITGGSADPRLLHKLVSQISHLSSLLARPGQDSVESLSPRLDELERFIVESRASLIEATRQAAEEVLQKFAASRTSEPMDARLQDELQKLEALTRQSAERNSRTFEAIHDTLLKIVSRLGTLEAEGSATIAQDLVRARGETAPAFGLRAPRTEDTARREPAVSSTGAAPEPKSRLRALSRAFRRRQVNAEMEQAAPSLLEQSEPAAEALASDINAILRRVRSDRPAAMEERETLDNGSFVAAARRSILSASHEDHEEQKADDTEGSKSRLSIGSILRRHKKYAAAAIGGAMLLAGGVHFASNLSPSSFDLSRHLPAEAPARDGEEVEITADTSEAVDPLQTAATQSSEEPSAASETSKSMTERLVPQYAFAAPQTAVSEKAAENLAAYVPQEADLPAELHVEPLREAALEGNPLAYFEIAGRLAEGRGVPADMSAAAIWYERAAAKGLALAQYRIGNMYEKGLGVDRDLNKAKKWYEAAAKQGNATAMHNLGVLLAMGSEGTPDHQAAVRWFTEAADLNVTDSQFNLAILAAKGLGMPKDLTEAYKWLDIVARKGDADAAAKRDELAKVMDPEQLKIAEGKAKLWKARTPDLDANTVSIPVEWSETQISSNSPEYRKAIATVQAILNKMGYDAGAADGIVGNKTRNAIKAFQSQNGLPATGEIDDALVRKLLERSDTA</sequence>
<evidence type="ECO:0000313" key="5">
    <source>
        <dbReference type="Proteomes" id="UP001597373"/>
    </source>
</evidence>
<dbReference type="InterPro" id="IPR002477">
    <property type="entry name" value="Peptidoglycan-bd-like"/>
</dbReference>
<organism evidence="4 5">
    <name type="scientific">Chelativorans composti</name>
    <dbReference type="NCBI Taxonomy" id="768533"/>
    <lineage>
        <taxon>Bacteria</taxon>
        <taxon>Pseudomonadati</taxon>
        <taxon>Pseudomonadota</taxon>
        <taxon>Alphaproteobacteria</taxon>
        <taxon>Hyphomicrobiales</taxon>
        <taxon>Phyllobacteriaceae</taxon>
        <taxon>Chelativorans</taxon>
    </lineage>
</organism>
<feature type="coiled-coil region" evidence="1">
    <location>
        <begin position="425"/>
        <end position="464"/>
    </location>
</feature>
<dbReference type="Pfam" id="PF01471">
    <property type="entry name" value="PG_binding_1"/>
    <property type="match status" value="1"/>
</dbReference>
<keyword evidence="1" id="KW-0175">Coiled coil</keyword>
<gene>
    <name evidence="4" type="ORF">ACFSMZ_13370</name>
</gene>
<feature type="compositionally biased region" description="Basic and acidic residues" evidence="2">
    <location>
        <begin position="717"/>
        <end position="733"/>
    </location>
</feature>
<protein>
    <submittedName>
        <fullName evidence="4">Peptidoglycan-binding protein</fullName>
    </submittedName>
</protein>
<feature type="region of interest" description="Disordered" evidence="2">
    <location>
        <begin position="715"/>
        <end position="734"/>
    </location>
</feature>
<evidence type="ECO:0000259" key="3">
    <source>
        <dbReference type="Pfam" id="PF01471"/>
    </source>
</evidence>
<dbReference type="InterPro" id="IPR036365">
    <property type="entry name" value="PGBD-like_sf"/>
</dbReference>
<proteinExistence type="predicted"/>
<dbReference type="SUPFAM" id="SSF81901">
    <property type="entry name" value="HCP-like"/>
    <property type="match status" value="1"/>
</dbReference>
<dbReference type="PANTHER" id="PTHR11102">
    <property type="entry name" value="SEL-1-LIKE PROTEIN"/>
    <property type="match status" value="1"/>
</dbReference>
<feature type="region of interest" description="Disordered" evidence="2">
    <location>
        <begin position="800"/>
        <end position="825"/>
    </location>
</feature>
<evidence type="ECO:0000256" key="1">
    <source>
        <dbReference type="SAM" id="Coils"/>
    </source>
</evidence>
<dbReference type="InterPro" id="IPR011990">
    <property type="entry name" value="TPR-like_helical_dom_sf"/>
</dbReference>
<dbReference type="EMBL" id="JBHUIR010000051">
    <property type="protein sequence ID" value="MFD2260744.1"/>
    <property type="molecule type" value="Genomic_DNA"/>
</dbReference>
<dbReference type="Proteomes" id="UP001597373">
    <property type="component" value="Unassembled WGS sequence"/>
</dbReference>
<dbReference type="Pfam" id="PF08238">
    <property type="entry name" value="Sel1"/>
    <property type="match status" value="4"/>
</dbReference>
<dbReference type="InterPro" id="IPR036366">
    <property type="entry name" value="PGBDSf"/>
</dbReference>
<feature type="region of interest" description="Disordered" evidence="2">
    <location>
        <begin position="617"/>
        <end position="639"/>
    </location>
</feature>
<dbReference type="RefSeq" id="WP_345099942.1">
    <property type="nucleotide sequence ID" value="NZ_BAABGS010000072.1"/>
</dbReference>
<dbReference type="SUPFAM" id="SSF47090">
    <property type="entry name" value="PGBD-like"/>
    <property type="match status" value="1"/>
</dbReference>
<feature type="compositionally biased region" description="Basic and acidic residues" evidence="2">
    <location>
        <begin position="617"/>
        <end position="626"/>
    </location>
</feature>
<accession>A0ABW5DLB8</accession>
<keyword evidence="5" id="KW-1185">Reference proteome</keyword>
<evidence type="ECO:0000313" key="4">
    <source>
        <dbReference type="EMBL" id="MFD2260744.1"/>
    </source>
</evidence>